<proteinExistence type="inferred from homology"/>
<dbReference type="InterPro" id="IPR038716">
    <property type="entry name" value="P1/P2_N_sf"/>
</dbReference>
<evidence type="ECO:0000256" key="1">
    <source>
        <dbReference type="ARBA" id="ARBA00003362"/>
    </source>
</evidence>
<dbReference type="FunFam" id="1.10.10.1410:FF:000001">
    <property type="entry name" value="60S acidic ribosomal protein P1"/>
    <property type="match status" value="1"/>
</dbReference>
<organism evidence="9 10">
    <name type="scientific">Lipotes vexillifer</name>
    <name type="common">Yangtze river dolphin</name>
    <dbReference type="NCBI Taxonomy" id="118797"/>
    <lineage>
        <taxon>Eukaryota</taxon>
        <taxon>Metazoa</taxon>
        <taxon>Chordata</taxon>
        <taxon>Craniata</taxon>
        <taxon>Vertebrata</taxon>
        <taxon>Euteleostomi</taxon>
        <taxon>Mammalia</taxon>
        <taxon>Eutheria</taxon>
        <taxon>Laurasiatheria</taxon>
        <taxon>Artiodactyla</taxon>
        <taxon>Whippomorpha</taxon>
        <taxon>Cetacea</taxon>
        <taxon>Odontoceti</taxon>
        <taxon>Lipotidae</taxon>
        <taxon>Lipotes</taxon>
    </lineage>
</organism>
<dbReference type="PANTHER" id="PTHR45696:SF32">
    <property type="entry name" value="LARGE RIBOSOMAL SUBUNIT PROTEIN P1"/>
    <property type="match status" value="1"/>
</dbReference>
<comment type="subunit">
    <text evidence="5">Heterodimer with RPLP2 at the lateral ribosomal stalk of the large ribosomal subunit.</text>
</comment>
<dbReference type="InterPro" id="IPR027534">
    <property type="entry name" value="Ribosomal_P1/P2"/>
</dbReference>
<evidence type="ECO:0000313" key="9">
    <source>
        <dbReference type="Proteomes" id="UP000265300"/>
    </source>
</evidence>
<dbReference type="GO" id="GO:0043021">
    <property type="term" value="F:ribonucleoprotein complex binding"/>
    <property type="evidence" value="ECO:0007669"/>
    <property type="project" value="TreeGrafter"/>
</dbReference>
<evidence type="ECO:0000256" key="5">
    <source>
        <dbReference type="ARBA" id="ARBA00038554"/>
    </source>
</evidence>
<evidence type="ECO:0000256" key="2">
    <source>
        <dbReference type="ARBA" id="ARBA00005436"/>
    </source>
</evidence>
<dbReference type="InParanoid" id="A0A340XQA3"/>
<dbReference type="STRING" id="118797.A0A340XQA3"/>
<evidence type="ECO:0000313" key="10">
    <source>
        <dbReference type="RefSeq" id="XP_007461185.1"/>
    </source>
</evidence>
<evidence type="ECO:0000256" key="3">
    <source>
        <dbReference type="ARBA" id="ARBA00022980"/>
    </source>
</evidence>
<dbReference type="GO" id="GO:0030295">
    <property type="term" value="F:protein kinase activator activity"/>
    <property type="evidence" value="ECO:0007669"/>
    <property type="project" value="TreeGrafter"/>
</dbReference>
<dbReference type="GO" id="GO:0006414">
    <property type="term" value="P:translational elongation"/>
    <property type="evidence" value="ECO:0007669"/>
    <property type="project" value="InterPro"/>
</dbReference>
<evidence type="ECO:0000256" key="6">
    <source>
        <dbReference type="ARBA" id="ARBA00041116"/>
    </source>
</evidence>
<dbReference type="CDD" id="cd05831">
    <property type="entry name" value="Ribosomal_P1"/>
    <property type="match status" value="1"/>
</dbReference>
<dbReference type="GeneID" id="103090158"/>
<name>A0A340XQA3_LIPVE</name>
<dbReference type="PANTHER" id="PTHR45696">
    <property type="entry name" value="60S ACIDIC RIBOSOMAL PROTEIN P1"/>
    <property type="match status" value="1"/>
</dbReference>
<dbReference type="GO" id="GO:0022625">
    <property type="term" value="C:cytosolic large ribosomal subunit"/>
    <property type="evidence" value="ECO:0007669"/>
    <property type="project" value="TreeGrafter"/>
</dbReference>
<keyword evidence="4" id="KW-0687">Ribonucleoprotein</keyword>
<dbReference type="AlphaFoldDB" id="A0A340XQA3"/>
<dbReference type="Proteomes" id="UP000265300">
    <property type="component" value="Unplaced"/>
</dbReference>
<comment type="function">
    <text evidence="1">Plays an important role in the elongation step of protein synthesis.</text>
</comment>
<dbReference type="Pfam" id="PF00428">
    <property type="entry name" value="Ribosomal_60s"/>
    <property type="match status" value="1"/>
</dbReference>
<dbReference type="Gene3D" id="1.10.10.1410">
    <property type="match status" value="1"/>
</dbReference>
<feature type="region of interest" description="Disordered" evidence="8">
    <location>
        <begin position="209"/>
        <end position="238"/>
    </location>
</feature>
<evidence type="ECO:0000256" key="8">
    <source>
        <dbReference type="SAM" id="MobiDB-lite"/>
    </source>
</evidence>
<dbReference type="GO" id="GO:0002181">
    <property type="term" value="P:cytoplasmic translation"/>
    <property type="evidence" value="ECO:0007669"/>
    <property type="project" value="TreeGrafter"/>
</dbReference>
<dbReference type="RefSeq" id="XP_007461185.1">
    <property type="nucleotide sequence ID" value="XM_007461123.1"/>
</dbReference>
<dbReference type="KEGG" id="lve:103090158"/>
<protein>
    <recommendedName>
        <fullName evidence="6">Large ribosomal subunit protein P1</fullName>
    </recommendedName>
    <alternativeName>
        <fullName evidence="7">60S acidic ribosomal protein P1</fullName>
    </alternativeName>
</protein>
<reference evidence="10" key="1">
    <citation type="submission" date="2025-08" db="UniProtKB">
        <authorList>
            <consortium name="RefSeq"/>
        </authorList>
    </citation>
    <scope>IDENTIFICATION</scope>
</reference>
<gene>
    <name evidence="10" type="primary">LOC103090158</name>
</gene>
<comment type="similarity">
    <text evidence="2">Belongs to the eukaryotic ribosomal protein P1/P2 family.</text>
</comment>
<keyword evidence="3" id="KW-0689">Ribosomal protein</keyword>
<dbReference type="HAMAP" id="MF_01478">
    <property type="entry name" value="Ribosomal_L12_arch"/>
    <property type="match status" value="1"/>
</dbReference>
<keyword evidence="9" id="KW-1185">Reference proteome</keyword>
<evidence type="ECO:0000256" key="7">
    <source>
        <dbReference type="ARBA" id="ARBA00042918"/>
    </source>
</evidence>
<dbReference type="GO" id="GO:0003735">
    <property type="term" value="F:structural constituent of ribosome"/>
    <property type="evidence" value="ECO:0007669"/>
    <property type="project" value="InterPro"/>
</dbReference>
<feature type="compositionally biased region" description="Basic and acidic residues" evidence="8">
    <location>
        <begin position="214"/>
        <end position="226"/>
    </location>
</feature>
<sequence length="238" mass="26687">MVEEEFSTVISPQCTDFDNQSRMRVSLWKSGSPVEKFRHTSGAKKSENRHHKKVVVPSAIPSFHVLEQAKFSCVKEKRCKLLSLPRREAHVPPRPVQTVPPPCPSTLTISRLWAPPASSHRLPRPLQHVFTLQQTHLRQPTCTYSCTYLALILHDNEVTITEDKINALIKAADVNVEPFWPGLFAQVLTHVNMVSLICNVGASGPAPSTIAAPAEEKKVEAKKEREEYEDDMGFGLFD</sequence>
<evidence type="ECO:0000256" key="4">
    <source>
        <dbReference type="ARBA" id="ARBA00023274"/>
    </source>
</evidence>
<accession>A0A340XQA3</accession>